<feature type="transmembrane region" description="Helical" evidence="1">
    <location>
        <begin position="75"/>
        <end position="97"/>
    </location>
</feature>
<dbReference type="VEuPathDB" id="FungiDB:ASPWEDRAFT_46474"/>
<reference evidence="3" key="1">
    <citation type="journal article" date="2017" name="Genome Biol.">
        <title>Comparative genomics reveals high biological diversity and specific adaptations in the industrially and medically important fungal genus Aspergillus.</title>
        <authorList>
            <person name="de Vries R.P."/>
            <person name="Riley R."/>
            <person name="Wiebenga A."/>
            <person name="Aguilar-Osorio G."/>
            <person name="Amillis S."/>
            <person name="Uchima C.A."/>
            <person name="Anderluh G."/>
            <person name="Asadollahi M."/>
            <person name="Askin M."/>
            <person name="Barry K."/>
            <person name="Battaglia E."/>
            <person name="Bayram O."/>
            <person name="Benocci T."/>
            <person name="Braus-Stromeyer S.A."/>
            <person name="Caldana C."/>
            <person name="Canovas D."/>
            <person name="Cerqueira G.C."/>
            <person name="Chen F."/>
            <person name="Chen W."/>
            <person name="Choi C."/>
            <person name="Clum A."/>
            <person name="Dos Santos R.A."/>
            <person name="Damasio A.R."/>
            <person name="Diallinas G."/>
            <person name="Emri T."/>
            <person name="Fekete E."/>
            <person name="Flipphi M."/>
            <person name="Freyberg S."/>
            <person name="Gallo A."/>
            <person name="Gournas C."/>
            <person name="Habgood R."/>
            <person name="Hainaut M."/>
            <person name="Harispe M.L."/>
            <person name="Henrissat B."/>
            <person name="Hilden K.S."/>
            <person name="Hope R."/>
            <person name="Hossain A."/>
            <person name="Karabika E."/>
            <person name="Karaffa L."/>
            <person name="Karanyi Z."/>
            <person name="Krasevec N."/>
            <person name="Kuo A."/>
            <person name="Kusch H."/>
            <person name="LaButti K."/>
            <person name="Lagendijk E.L."/>
            <person name="Lapidus A."/>
            <person name="Levasseur A."/>
            <person name="Lindquist E."/>
            <person name="Lipzen A."/>
            <person name="Logrieco A.F."/>
            <person name="MacCabe A."/>
            <person name="Maekelae M.R."/>
            <person name="Malavazi I."/>
            <person name="Melin P."/>
            <person name="Meyer V."/>
            <person name="Mielnichuk N."/>
            <person name="Miskei M."/>
            <person name="Molnar A.P."/>
            <person name="Mule G."/>
            <person name="Ngan C.Y."/>
            <person name="Orejas M."/>
            <person name="Orosz E."/>
            <person name="Ouedraogo J.P."/>
            <person name="Overkamp K.M."/>
            <person name="Park H.-S."/>
            <person name="Perrone G."/>
            <person name="Piumi F."/>
            <person name="Punt P.J."/>
            <person name="Ram A.F."/>
            <person name="Ramon A."/>
            <person name="Rauscher S."/>
            <person name="Record E."/>
            <person name="Riano-Pachon D.M."/>
            <person name="Robert V."/>
            <person name="Roehrig J."/>
            <person name="Ruller R."/>
            <person name="Salamov A."/>
            <person name="Salih N.S."/>
            <person name="Samson R.A."/>
            <person name="Sandor E."/>
            <person name="Sanguinetti M."/>
            <person name="Schuetze T."/>
            <person name="Sepcic K."/>
            <person name="Shelest E."/>
            <person name="Sherlock G."/>
            <person name="Sophianopoulou V."/>
            <person name="Squina F.M."/>
            <person name="Sun H."/>
            <person name="Susca A."/>
            <person name="Todd R.B."/>
            <person name="Tsang A."/>
            <person name="Unkles S.E."/>
            <person name="van de Wiele N."/>
            <person name="van Rossen-Uffink D."/>
            <person name="Oliveira J.V."/>
            <person name="Vesth T.C."/>
            <person name="Visser J."/>
            <person name="Yu J.-H."/>
            <person name="Zhou M."/>
            <person name="Andersen M.R."/>
            <person name="Archer D.B."/>
            <person name="Baker S.E."/>
            <person name="Benoit I."/>
            <person name="Brakhage A.A."/>
            <person name="Braus G.H."/>
            <person name="Fischer R."/>
            <person name="Frisvad J.C."/>
            <person name="Goldman G.H."/>
            <person name="Houbraken J."/>
            <person name="Oakley B."/>
            <person name="Pocsi I."/>
            <person name="Scazzocchio C."/>
            <person name="Seiboth B."/>
            <person name="vanKuyk P.A."/>
            <person name="Wortman J."/>
            <person name="Dyer P.S."/>
            <person name="Grigoriev I.V."/>
        </authorList>
    </citation>
    <scope>NUCLEOTIDE SEQUENCE [LARGE SCALE GENOMIC DNA]</scope>
    <source>
        <strain evidence="3">DTO 134E9</strain>
    </source>
</reference>
<protein>
    <submittedName>
        <fullName evidence="2">Uncharacterized protein</fullName>
    </submittedName>
</protein>
<accession>A0A1L9R478</accession>
<evidence type="ECO:0000256" key="1">
    <source>
        <dbReference type="SAM" id="Phobius"/>
    </source>
</evidence>
<proteinExistence type="predicted"/>
<dbReference type="Proteomes" id="UP000184383">
    <property type="component" value="Unassembled WGS sequence"/>
</dbReference>
<keyword evidence="3" id="KW-1185">Reference proteome</keyword>
<dbReference type="AlphaFoldDB" id="A0A1L9R478"/>
<keyword evidence="1" id="KW-0472">Membrane</keyword>
<dbReference type="EMBL" id="KV878218">
    <property type="protein sequence ID" value="OJJ29731.1"/>
    <property type="molecule type" value="Genomic_DNA"/>
</dbReference>
<gene>
    <name evidence="2" type="ORF">ASPWEDRAFT_46474</name>
</gene>
<dbReference type="GeneID" id="63752616"/>
<evidence type="ECO:0000313" key="2">
    <source>
        <dbReference type="EMBL" id="OJJ29731.1"/>
    </source>
</evidence>
<organism evidence="2 3">
    <name type="scientific">Aspergillus wentii DTO 134E9</name>
    <dbReference type="NCBI Taxonomy" id="1073089"/>
    <lineage>
        <taxon>Eukaryota</taxon>
        <taxon>Fungi</taxon>
        <taxon>Dikarya</taxon>
        <taxon>Ascomycota</taxon>
        <taxon>Pezizomycotina</taxon>
        <taxon>Eurotiomycetes</taxon>
        <taxon>Eurotiomycetidae</taxon>
        <taxon>Eurotiales</taxon>
        <taxon>Aspergillaceae</taxon>
        <taxon>Aspergillus</taxon>
        <taxon>Aspergillus subgen. Cremei</taxon>
    </lineage>
</organism>
<sequence>MDLRSEILACLHVTMIITLPIVTFTVGTAIIYKAGSYLGYPIGQFLAGLFKPFVTESQDQYGNPTKTPNYHPEQLAHLCGVFFAFTLCFAAFSAELVREGLKDVQQGASWDLWRVEGVMIRSCVEGLLTLVILRVLGKVVV</sequence>
<dbReference type="RefSeq" id="XP_040683408.1">
    <property type="nucleotide sequence ID" value="XM_040836768.1"/>
</dbReference>
<feature type="transmembrane region" description="Helical" evidence="1">
    <location>
        <begin position="7"/>
        <end position="32"/>
    </location>
</feature>
<keyword evidence="1" id="KW-1133">Transmembrane helix</keyword>
<keyword evidence="1" id="KW-0812">Transmembrane</keyword>
<evidence type="ECO:0000313" key="3">
    <source>
        <dbReference type="Proteomes" id="UP000184383"/>
    </source>
</evidence>
<name>A0A1L9R478_ASPWE</name>
<dbReference type="OrthoDB" id="10375000at2759"/>